<keyword evidence="1" id="KW-1133">Transmembrane helix</keyword>
<feature type="transmembrane region" description="Helical" evidence="1">
    <location>
        <begin position="152"/>
        <end position="173"/>
    </location>
</feature>
<dbReference type="EMBL" id="CP061274">
    <property type="protein sequence ID" value="QOD42649.1"/>
    <property type="molecule type" value="Genomic_DNA"/>
</dbReference>
<keyword evidence="1" id="KW-0812">Transmembrane</keyword>
<feature type="transmembrane region" description="Helical" evidence="1">
    <location>
        <begin position="119"/>
        <end position="140"/>
    </location>
</feature>
<evidence type="ECO:0008006" key="4">
    <source>
        <dbReference type="Google" id="ProtNLM"/>
    </source>
</evidence>
<evidence type="ECO:0000313" key="3">
    <source>
        <dbReference type="Proteomes" id="UP000516660"/>
    </source>
</evidence>
<reference evidence="2 3" key="1">
    <citation type="submission" date="2020-08" db="EMBL/GenBank/DDBJ databases">
        <title>Description of Clavibacter zhangzhiyonge sp. nov., a phytopathogenic actinobacterium isolated from barley seeds, causing leaf brown spot and decline.</title>
        <authorList>
            <person name="Tian Q."/>
            <person name="Chuan J."/>
            <person name="Zhao W."/>
            <person name="Li X."/>
        </authorList>
    </citation>
    <scope>NUCLEOTIDE SEQUENCE [LARGE SCALE GENOMIC DNA]</scope>
    <source>
        <strain evidence="2 3">DM1</strain>
    </source>
</reference>
<keyword evidence="3" id="KW-1185">Reference proteome</keyword>
<name>A0A7L7YYY2_9MICO</name>
<feature type="transmembrane region" description="Helical" evidence="1">
    <location>
        <begin position="51"/>
        <end position="73"/>
    </location>
</feature>
<organism evidence="2 3">
    <name type="scientific">Clavibacter zhangzhiyongii</name>
    <dbReference type="NCBI Taxonomy" id="2768071"/>
    <lineage>
        <taxon>Bacteria</taxon>
        <taxon>Bacillati</taxon>
        <taxon>Actinomycetota</taxon>
        <taxon>Actinomycetes</taxon>
        <taxon>Micrococcales</taxon>
        <taxon>Microbacteriaceae</taxon>
        <taxon>Clavibacter</taxon>
    </lineage>
</organism>
<sequence length="175" mass="18496">MSAMPESTSARQKRLTREDAASRTTAYVYGNIVTLATIAPMTIDAAESGQGLAYVLATAFSTFLAHTFAESVGRRARGDHRLTAATIRAELRDSVPVLTSSLLPAAILAYAWLTDMPGLVAEIIAIAYLVIRLALLGPVVSRLRGERPSLRTFVAGVVLALVGIGVALVKAGLLF</sequence>
<evidence type="ECO:0000313" key="2">
    <source>
        <dbReference type="EMBL" id="QOD42649.1"/>
    </source>
</evidence>
<dbReference type="KEGG" id="czh:H9X71_08305"/>
<dbReference type="Proteomes" id="UP000516660">
    <property type="component" value="Chromosome"/>
</dbReference>
<protein>
    <recommendedName>
        <fullName evidence="4">Integral membrane protein</fullName>
    </recommendedName>
</protein>
<proteinExistence type="predicted"/>
<feature type="transmembrane region" description="Helical" evidence="1">
    <location>
        <begin position="94"/>
        <end position="113"/>
    </location>
</feature>
<gene>
    <name evidence="2" type="ORF">H9X71_08305</name>
</gene>
<keyword evidence="1" id="KW-0472">Membrane</keyword>
<dbReference type="AlphaFoldDB" id="A0A7L7YYY2"/>
<evidence type="ECO:0000256" key="1">
    <source>
        <dbReference type="SAM" id="Phobius"/>
    </source>
</evidence>
<feature type="transmembrane region" description="Helical" evidence="1">
    <location>
        <begin position="20"/>
        <end position="39"/>
    </location>
</feature>
<accession>A0A7L7YYY2</accession>